<keyword evidence="11" id="KW-1185">Reference proteome</keyword>
<name>B4J5S1_DROGR</name>
<dbReference type="GO" id="GO:0019731">
    <property type="term" value="P:antibacterial humoral response"/>
    <property type="evidence" value="ECO:0007669"/>
    <property type="project" value="EnsemblMetazoa"/>
</dbReference>
<evidence type="ECO:0000313" key="11">
    <source>
        <dbReference type="Proteomes" id="UP000001070"/>
    </source>
</evidence>
<comment type="subcellular location">
    <subcellularLocation>
        <location evidence="1">Secreted</location>
    </subcellularLocation>
</comment>
<feature type="chain" id="PRO_5002808388" evidence="9">
    <location>
        <begin position="19"/>
        <end position="126"/>
    </location>
</feature>
<dbReference type="OrthoDB" id="7863118at2759"/>
<dbReference type="PhylomeDB" id="B4J5S1"/>
<keyword evidence="6" id="KW-0391">Immunity</keyword>
<evidence type="ECO:0000256" key="9">
    <source>
        <dbReference type="SAM" id="SignalP"/>
    </source>
</evidence>
<keyword evidence="5 9" id="KW-0732">Signal</keyword>
<dbReference type="EMBL" id="CH916367">
    <property type="protein sequence ID" value="EDW01847.1"/>
    <property type="molecule type" value="Genomic_DNA"/>
</dbReference>
<proteinExistence type="inferred from homology"/>
<feature type="signal peptide" evidence="9">
    <location>
        <begin position="1"/>
        <end position="18"/>
    </location>
</feature>
<dbReference type="GO" id="GO:0045087">
    <property type="term" value="P:innate immune response"/>
    <property type="evidence" value="ECO:0007669"/>
    <property type="project" value="UniProtKB-KW"/>
</dbReference>
<evidence type="ECO:0000313" key="10">
    <source>
        <dbReference type="EMBL" id="EDW01847.1"/>
    </source>
</evidence>
<keyword evidence="4" id="KW-0399">Innate immunity</keyword>
<reference evidence="10 11" key="1">
    <citation type="journal article" date="2007" name="Nature">
        <title>Evolution of genes and genomes on the Drosophila phylogeny.</title>
        <authorList>
            <consortium name="Drosophila 12 Genomes Consortium"/>
            <person name="Clark A.G."/>
            <person name="Eisen M.B."/>
            <person name="Smith D.R."/>
            <person name="Bergman C.M."/>
            <person name="Oliver B."/>
            <person name="Markow T.A."/>
            <person name="Kaufman T.C."/>
            <person name="Kellis M."/>
            <person name="Gelbart W."/>
            <person name="Iyer V.N."/>
            <person name="Pollard D.A."/>
            <person name="Sackton T.B."/>
            <person name="Larracuente A.M."/>
            <person name="Singh N.D."/>
            <person name="Abad J.P."/>
            <person name="Abt D.N."/>
            <person name="Adryan B."/>
            <person name="Aguade M."/>
            <person name="Akashi H."/>
            <person name="Anderson W.W."/>
            <person name="Aquadro C.F."/>
            <person name="Ardell D.H."/>
            <person name="Arguello R."/>
            <person name="Artieri C.G."/>
            <person name="Barbash D.A."/>
            <person name="Barker D."/>
            <person name="Barsanti P."/>
            <person name="Batterham P."/>
            <person name="Batzoglou S."/>
            <person name="Begun D."/>
            <person name="Bhutkar A."/>
            <person name="Blanco E."/>
            <person name="Bosak S.A."/>
            <person name="Bradley R.K."/>
            <person name="Brand A.D."/>
            <person name="Brent M.R."/>
            <person name="Brooks A.N."/>
            <person name="Brown R.H."/>
            <person name="Butlin R.K."/>
            <person name="Caggese C."/>
            <person name="Calvi B.R."/>
            <person name="Bernardo de Carvalho A."/>
            <person name="Caspi A."/>
            <person name="Castrezana S."/>
            <person name="Celniker S.E."/>
            <person name="Chang J.L."/>
            <person name="Chapple C."/>
            <person name="Chatterji S."/>
            <person name="Chinwalla A."/>
            <person name="Civetta A."/>
            <person name="Clifton S.W."/>
            <person name="Comeron J.M."/>
            <person name="Costello J.C."/>
            <person name="Coyne J.A."/>
            <person name="Daub J."/>
            <person name="David R.G."/>
            <person name="Delcher A.L."/>
            <person name="Delehaunty K."/>
            <person name="Do C.B."/>
            <person name="Ebling H."/>
            <person name="Edwards K."/>
            <person name="Eickbush T."/>
            <person name="Evans J.D."/>
            <person name="Filipski A."/>
            <person name="Findeiss S."/>
            <person name="Freyhult E."/>
            <person name="Fulton L."/>
            <person name="Fulton R."/>
            <person name="Garcia A.C."/>
            <person name="Gardiner A."/>
            <person name="Garfield D.A."/>
            <person name="Garvin B.E."/>
            <person name="Gibson G."/>
            <person name="Gilbert D."/>
            <person name="Gnerre S."/>
            <person name="Godfrey J."/>
            <person name="Good R."/>
            <person name="Gotea V."/>
            <person name="Gravely B."/>
            <person name="Greenberg A.J."/>
            <person name="Griffiths-Jones S."/>
            <person name="Gross S."/>
            <person name="Guigo R."/>
            <person name="Gustafson E.A."/>
            <person name="Haerty W."/>
            <person name="Hahn M.W."/>
            <person name="Halligan D.L."/>
            <person name="Halpern A.L."/>
            <person name="Halter G.M."/>
            <person name="Han M.V."/>
            <person name="Heger A."/>
            <person name="Hillier L."/>
            <person name="Hinrichs A.S."/>
            <person name="Holmes I."/>
            <person name="Hoskins R.A."/>
            <person name="Hubisz M.J."/>
            <person name="Hultmark D."/>
            <person name="Huntley M.A."/>
            <person name="Jaffe D.B."/>
            <person name="Jagadeeshan S."/>
            <person name="Jeck W.R."/>
            <person name="Johnson J."/>
            <person name="Jones C.D."/>
            <person name="Jordan W.C."/>
            <person name="Karpen G.H."/>
            <person name="Kataoka E."/>
            <person name="Keightley P.D."/>
            <person name="Kheradpour P."/>
            <person name="Kirkness E.F."/>
            <person name="Koerich L.B."/>
            <person name="Kristiansen K."/>
            <person name="Kudrna D."/>
            <person name="Kulathinal R.J."/>
            <person name="Kumar S."/>
            <person name="Kwok R."/>
            <person name="Lander E."/>
            <person name="Langley C.H."/>
            <person name="Lapoint R."/>
            <person name="Lazzaro B.P."/>
            <person name="Lee S.J."/>
            <person name="Levesque L."/>
            <person name="Li R."/>
            <person name="Lin C.F."/>
            <person name="Lin M.F."/>
            <person name="Lindblad-Toh K."/>
            <person name="Llopart A."/>
            <person name="Long M."/>
            <person name="Low L."/>
            <person name="Lozovsky E."/>
            <person name="Lu J."/>
            <person name="Luo M."/>
            <person name="Machado C.A."/>
            <person name="Makalowski W."/>
            <person name="Marzo M."/>
            <person name="Matsuda M."/>
            <person name="Matzkin L."/>
            <person name="McAllister B."/>
            <person name="McBride C.S."/>
            <person name="McKernan B."/>
            <person name="McKernan K."/>
            <person name="Mendez-Lago M."/>
            <person name="Minx P."/>
            <person name="Mollenhauer M.U."/>
            <person name="Montooth K."/>
            <person name="Mount S.M."/>
            <person name="Mu X."/>
            <person name="Myers E."/>
            <person name="Negre B."/>
            <person name="Newfeld S."/>
            <person name="Nielsen R."/>
            <person name="Noor M.A."/>
            <person name="O'Grady P."/>
            <person name="Pachter L."/>
            <person name="Papaceit M."/>
            <person name="Parisi M.J."/>
            <person name="Parisi M."/>
            <person name="Parts L."/>
            <person name="Pedersen J.S."/>
            <person name="Pesole G."/>
            <person name="Phillippy A.M."/>
            <person name="Ponting C.P."/>
            <person name="Pop M."/>
            <person name="Porcelli D."/>
            <person name="Powell J.R."/>
            <person name="Prohaska S."/>
            <person name="Pruitt K."/>
            <person name="Puig M."/>
            <person name="Quesneville H."/>
            <person name="Ram K.R."/>
            <person name="Rand D."/>
            <person name="Rasmussen M.D."/>
            <person name="Reed L.K."/>
            <person name="Reenan R."/>
            <person name="Reily A."/>
            <person name="Remington K.A."/>
            <person name="Rieger T.T."/>
            <person name="Ritchie M.G."/>
            <person name="Robin C."/>
            <person name="Rogers Y.H."/>
            <person name="Rohde C."/>
            <person name="Rozas J."/>
            <person name="Rubenfield M.J."/>
            <person name="Ruiz A."/>
            <person name="Russo S."/>
            <person name="Salzberg S.L."/>
            <person name="Sanchez-Gracia A."/>
            <person name="Saranga D.J."/>
            <person name="Sato H."/>
            <person name="Schaeffer S.W."/>
            <person name="Schatz M.C."/>
            <person name="Schlenke T."/>
            <person name="Schwartz R."/>
            <person name="Segarra C."/>
            <person name="Singh R.S."/>
            <person name="Sirot L."/>
            <person name="Sirota M."/>
            <person name="Sisneros N.B."/>
            <person name="Smith C.D."/>
            <person name="Smith T.F."/>
            <person name="Spieth J."/>
            <person name="Stage D.E."/>
            <person name="Stark A."/>
            <person name="Stephan W."/>
            <person name="Strausberg R.L."/>
            <person name="Strempel S."/>
            <person name="Sturgill D."/>
            <person name="Sutton G."/>
            <person name="Sutton G.G."/>
            <person name="Tao W."/>
            <person name="Teichmann S."/>
            <person name="Tobari Y.N."/>
            <person name="Tomimura Y."/>
            <person name="Tsolas J.M."/>
            <person name="Valente V.L."/>
            <person name="Venter E."/>
            <person name="Venter J.C."/>
            <person name="Vicario S."/>
            <person name="Vieira F.G."/>
            <person name="Vilella A.J."/>
            <person name="Villasante A."/>
            <person name="Walenz B."/>
            <person name="Wang J."/>
            <person name="Wasserman M."/>
            <person name="Watts T."/>
            <person name="Wilson D."/>
            <person name="Wilson R.K."/>
            <person name="Wing R.A."/>
            <person name="Wolfner M.F."/>
            <person name="Wong A."/>
            <person name="Wong G.K."/>
            <person name="Wu C.I."/>
            <person name="Wu G."/>
            <person name="Yamamoto D."/>
            <person name="Yang H.P."/>
            <person name="Yang S.P."/>
            <person name="Yorke J.A."/>
            <person name="Yoshida K."/>
            <person name="Zdobnov E."/>
            <person name="Zhang P."/>
            <person name="Zhang Y."/>
            <person name="Zimin A.V."/>
            <person name="Baldwin J."/>
            <person name="Abdouelleil A."/>
            <person name="Abdulkadir J."/>
            <person name="Abebe A."/>
            <person name="Abera B."/>
            <person name="Abreu J."/>
            <person name="Acer S.C."/>
            <person name="Aftuck L."/>
            <person name="Alexander A."/>
            <person name="An P."/>
            <person name="Anderson E."/>
            <person name="Anderson S."/>
            <person name="Arachi H."/>
            <person name="Azer M."/>
            <person name="Bachantsang P."/>
            <person name="Barry A."/>
            <person name="Bayul T."/>
            <person name="Berlin A."/>
            <person name="Bessette D."/>
            <person name="Bloom T."/>
            <person name="Blye J."/>
            <person name="Boguslavskiy L."/>
            <person name="Bonnet C."/>
            <person name="Boukhgalter B."/>
            <person name="Bourzgui I."/>
            <person name="Brown A."/>
            <person name="Cahill P."/>
            <person name="Channer S."/>
            <person name="Cheshatsang Y."/>
            <person name="Chuda L."/>
            <person name="Citroen M."/>
            <person name="Collymore A."/>
            <person name="Cooke P."/>
            <person name="Costello M."/>
            <person name="D'Aco K."/>
            <person name="Daza R."/>
            <person name="De Haan G."/>
            <person name="DeGray S."/>
            <person name="DeMaso C."/>
            <person name="Dhargay N."/>
            <person name="Dooley K."/>
            <person name="Dooley E."/>
            <person name="Doricent M."/>
            <person name="Dorje P."/>
            <person name="Dorjee K."/>
            <person name="Dupes A."/>
            <person name="Elong R."/>
            <person name="Falk J."/>
            <person name="Farina A."/>
            <person name="Faro S."/>
            <person name="Ferguson D."/>
            <person name="Fisher S."/>
            <person name="Foley C.D."/>
            <person name="Franke A."/>
            <person name="Friedrich D."/>
            <person name="Gadbois L."/>
            <person name="Gearin G."/>
            <person name="Gearin C.R."/>
            <person name="Giannoukos G."/>
            <person name="Goode T."/>
            <person name="Graham J."/>
            <person name="Grandbois E."/>
            <person name="Grewal S."/>
            <person name="Gyaltsen K."/>
            <person name="Hafez N."/>
            <person name="Hagos B."/>
            <person name="Hall J."/>
            <person name="Henson C."/>
            <person name="Hollinger A."/>
            <person name="Honan T."/>
            <person name="Huard M.D."/>
            <person name="Hughes L."/>
            <person name="Hurhula B."/>
            <person name="Husby M.E."/>
            <person name="Kamat A."/>
            <person name="Kanga B."/>
            <person name="Kashin S."/>
            <person name="Khazanovich D."/>
            <person name="Kisner P."/>
            <person name="Lance K."/>
            <person name="Lara M."/>
            <person name="Lee W."/>
            <person name="Lennon N."/>
            <person name="Letendre F."/>
            <person name="LeVine R."/>
            <person name="Lipovsky A."/>
            <person name="Liu X."/>
            <person name="Liu J."/>
            <person name="Liu S."/>
            <person name="Lokyitsang T."/>
            <person name="Lokyitsang Y."/>
            <person name="Lubonja R."/>
            <person name="Lui A."/>
            <person name="MacDonald P."/>
            <person name="Magnisalis V."/>
            <person name="Maru K."/>
            <person name="Matthews C."/>
            <person name="McCusker W."/>
            <person name="McDonough S."/>
            <person name="Mehta T."/>
            <person name="Meldrim J."/>
            <person name="Meneus L."/>
            <person name="Mihai O."/>
            <person name="Mihalev A."/>
            <person name="Mihova T."/>
            <person name="Mittelman R."/>
            <person name="Mlenga V."/>
            <person name="Montmayeur A."/>
            <person name="Mulrain L."/>
            <person name="Navidi A."/>
            <person name="Naylor J."/>
            <person name="Negash T."/>
            <person name="Nguyen T."/>
            <person name="Nguyen N."/>
            <person name="Nicol R."/>
            <person name="Norbu C."/>
            <person name="Norbu N."/>
            <person name="Novod N."/>
            <person name="O'Neill B."/>
            <person name="Osman S."/>
            <person name="Markiewicz E."/>
            <person name="Oyono O.L."/>
            <person name="Patti C."/>
            <person name="Phunkhang P."/>
            <person name="Pierre F."/>
            <person name="Priest M."/>
            <person name="Raghuraman S."/>
            <person name="Rege F."/>
            <person name="Reyes R."/>
            <person name="Rise C."/>
            <person name="Rogov P."/>
            <person name="Ross K."/>
            <person name="Ryan E."/>
            <person name="Settipalli S."/>
            <person name="Shea T."/>
            <person name="Sherpa N."/>
            <person name="Shi L."/>
            <person name="Shih D."/>
            <person name="Sparrow T."/>
            <person name="Spaulding J."/>
            <person name="Stalker J."/>
            <person name="Stange-Thomann N."/>
            <person name="Stavropoulos S."/>
            <person name="Stone C."/>
            <person name="Strader C."/>
            <person name="Tesfaye S."/>
            <person name="Thomson T."/>
            <person name="Thoulutsang Y."/>
            <person name="Thoulutsang D."/>
            <person name="Topham K."/>
            <person name="Topping I."/>
            <person name="Tsamla T."/>
            <person name="Vassiliev H."/>
            <person name="Vo A."/>
            <person name="Wangchuk T."/>
            <person name="Wangdi T."/>
            <person name="Weiand M."/>
            <person name="Wilkinson J."/>
            <person name="Wilson A."/>
            <person name="Yadav S."/>
            <person name="Young G."/>
            <person name="Yu Q."/>
            <person name="Zembek L."/>
            <person name="Zhong D."/>
            <person name="Zimmer A."/>
            <person name="Zwirko Z."/>
            <person name="Jaffe D.B."/>
            <person name="Alvarez P."/>
            <person name="Brockman W."/>
            <person name="Butler J."/>
            <person name="Chin C."/>
            <person name="Gnerre S."/>
            <person name="Grabherr M."/>
            <person name="Kleber M."/>
            <person name="Mauceli E."/>
            <person name="MacCallum I."/>
        </authorList>
    </citation>
    <scope>NUCLEOTIDE SEQUENCE [LARGE SCALE GENOMIC DNA]</scope>
    <source>
        <strain evidence="11">Tucson 15287-2541.00</strain>
    </source>
</reference>
<evidence type="ECO:0000256" key="8">
    <source>
        <dbReference type="SAM" id="MobiDB-lite"/>
    </source>
</evidence>
<dbReference type="STRING" id="7222.B4J5S1"/>
<sequence length="126" mass="12943">MRLFVCALFAILVALAAAGTVVINGVCRDCTPPDAETVIVGNKVTKGRPGHGTVYIKGEDSKPAAPLPIPAASADSRRPPRRTVIINGGEGGAASDPYVVPEGYSGRVPGGTYVHNADCRGCDIRG</sequence>
<accession>B4J5S1</accession>
<gene>
    <name evidence="10" type="primary">Dgri\GH20222</name>
    <name evidence="10" type="ORF">Dgri_GH20222</name>
</gene>
<evidence type="ECO:0000256" key="5">
    <source>
        <dbReference type="ARBA" id="ARBA00022729"/>
    </source>
</evidence>
<comment type="similarity">
    <text evidence="2">Belongs to the bomanin family.</text>
</comment>
<dbReference type="InParanoid" id="B4J5S1"/>
<evidence type="ECO:0000256" key="2">
    <source>
        <dbReference type="ARBA" id="ARBA00005379"/>
    </source>
</evidence>
<organism evidence="11">
    <name type="scientific">Drosophila grimshawi</name>
    <name type="common">Hawaiian fruit fly</name>
    <name type="synonym">Idiomyia grimshawi</name>
    <dbReference type="NCBI Taxonomy" id="7222"/>
    <lineage>
        <taxon>Eukaryota</taxon>
        <taxon>Metazoa</taxon>
        <taxon>Ecdysozoa</taxon>
        <taxon>Arthropoda</taxon>
        <taxon>Hexapoda</taxon>
        <taxon>Insecta</taxon>
        <taxon>Pterygota</taxon>
        <taxon>Neoptera</taxon>
        <taxon>Endopterygota</taxon>
        <taxon>Diptera</taxon>
        <taxon>Brachycera</taxon>
        <taxon>Muscomorpha</taxon>
        <taxon>Ephydroidea</taxon>
        <taxon>Drosophilidae</taxon>
        <taxon>Drosophila</taxon>
        <taxon>Hawaiian Drosophila</taxon>
    </lineage>
</organism>
<evidence type="ECO:0000256" key="1">
    <source>
        <dbReference type="ARBA" id="ARBA00004613"/>
    </source>
</evidence>
<keyword evidence="3" id="KW-0964">Secreted</keyword>
<evidence type="ECO:0000256" key="4">
    <source>
        <dbReference type="ARBA" id="ARBA00022588"/>
    </source>
</evidence>
<dbReference type="eggNOG" id="ENOG502TBHF">
    <property type="taxonomic scope" value="Eukaryota"/>
</dbReference>
<dbReference type="OMA" id="CFIFATA"/>
<dbReference type="GO" id="GO:0050830">
    <property type="term" value="P:defense response to Gram-positive bacterium"/>
    <property type="evidence" value="ECO:0007669"/>
    <property type="project" value="EnsemblMetazoa"/>
</dbReference>
<dbReference type="AlphaFoldDB" id="B4J5S1"/>
<feature type="region of interest" description="Disordered" evidence="8">
    <location>
        <begin position="54"/>
        <end position="99"/>
    </location>
</feature>
<dbReference type="Proteomes" id="UP000001070">
    <property type="component" value="Unassembled WGS sequence"/>
</dbReference>
<keyword evidence="7" id="KW-1015">Disulfide bond</keyword>
<dbReference type="Pfam" id="PF08194">
    <property type="entry name" value="DIM"/>
    <property type="match status" value="1"/>
</dbReference>
<protein>
    <submittedName>
        <fullName evidence="10">GH20222</fullName>
    </submittedName>
</protein>
<dbReference type="FunCoup" id="B4J5S1">
    <property type="interactions" value="22"/>
</dbReference>
<evidence type="ECO:0000256" key="7">
    <source>
        <dbReference type="ARBA" id="ARBA00023157"/>
    </source>
</evidence>
<evidence type="ECO:0000256" key="3">
    <source>
        <dbReference type="ARBA" id="ARBA00022525"/>
    </source>
</evidence>
<dbReference type="GO" id="GO:0005576">
    <property type="term" value="C:extracellular region"/>
    <property type="evidence" value="ECO:0007669"/>
    <property type="project" value="UniProtKB-SubCell"/>
</dbReference>
<dbReference type="HOGENOM" id="CLU_2294530_0_0_1"/>
<dbReference type="KEGG" id="dgr:6560020"/>
<dbReference type="GO" id="GO:0010046">
    <property type="term" value="P:response to mycotoxin"/>
    <property type="evidence" value="ECO:0007669"/>
    <property type="project" value="EnsemblMetazoa"/>
</dbReference>
<dbReference type="InterPro" id="IPR013172">
    <property type="entry name" value="Bomanin"/>
</dbReference>
<evidence type="ECO:0000256" key="6">
    <source>
        <dbReference type="ARBA" id="ARBA00022859"/>
    </source>
</evidence>